<dbReference type="PROSITE" id="PS50089">
    <property type="entry name" value="ZF_RING_2"/>
    <property type="match status" value="1"/>
</dbReference>
<keyword evidence="2" id="KW-0862">Zinc</keyword>
<reference evidence="6 7" key="1">
    <citation type="submission" date="2024-05" db="EMBL/GenBank/DDBJ databases">
        <authorList>
            <person name="Wallberg A."/>
        </authorList>
    </citation>
    <scope>NUCLEOTIDE SEQUENCE [LARGE SCALE GENOMIC DNA]</scope>
</reference>
<feature type="compositionally biased region" description="Low complexity" evidence="4">
    <location>
        <begin position="81"/>
        <end position="93"/>
    </location>
</feature>
<dbReference type="SUPFAM" id="SSF57850">
    <property type="entry name" value="RING/U-box"/>
    <property type="match status" value="1"/>
</dbReference>
<dbReference type="Proteomes" id="UP001497623">
    <property type="component" value="Unassembled WGS sequence"/>
</dbReference>
<keyword evidence="1 3" id="KW-0479">Metal-binding</keyword>
<name>A0AAV2RWS3_MEGNR</name>
<comment type="caution">
    <text evidence="6">The sequence shown here is derived from an EMBL/GenBank/DDBJ whole genome shotgun (WGS) entry which is preliminary data.</text>
</comment>
<dbReference type="EMBL" id="CAXKWB010034270">
    <property type="protein sequence ID" value="CAL4144362.1"/>
    <property type="molecule type" value="Genomic_DNA"/>
</dbReference>
<dbReference type="GO" id="GO:0008270">
    <property type="term" value="F:zinc ion binding"/>
    <property type="evidence" value="ECO:0007669"/>
    <property type="project" value="UniProtKB-KW"/>
</dbReference>
<evidence type="ECO:0000313" key="6">
    <source>
        <dbReference type="EMBL" id="CAL4144362.1"/>
    </source>
</evidence>
<protein>
    <recommendedName>
        <fullName evidence="5">RING-type domain-containing protein</fullName>
    </recommendedName>
</protein>
<dbReference type="AlphaFoldDB" id="A0AAV2RWS3"/>
<accession>A0AAV2RWS3</accession>
<feature type="region of interest" description="Disordered" evidence="4">
    <location>
        <begin position="81"/>
        <end position="105"/>
    </location>
</feature>
<proteinExistence type="predicted"/>
<dbReference type="Gene3D" id="3.30.40.10">
    <property type="entry name" value="Zinc/RING finger domain, C3HC4 (zinc finger)"/>
    <property type="match status" value="1"/>
</dbReference>
<evidence type="ECO:0000256" key="1">
    <source>
        <dbReference type="ARBA" id="ARBA00022771"/>
    </source>
</evidence>
<evidence type="ECO:0000256" key="2">
    <source>
        <dbReference type="ARBA" id="ARBA00022833"/>
    </source>
</evidence>
<evidence type="ECO:0000256" key="3">
    <source>
        <dbReference type="PROSITE-ProRule" id="PRU00175"/>
    </source>
</evidence>
<organism evidence="6 7">
    <name type="scientific">Meganyctiphanes norvegica</name>
    <name type="common">Northern krill</name>
    <name type="synonym">Thysanopoda norvegica</name>
    <dbReference type="NCBI Taxonomy" id="48144"/>
    <lineage>
        <taxon>Eukaryota</taxon>
        <taxon>Metazoa</taxon>
        <taxon>Ecdysozoa</taxon>
        <taxon>Arthropoda</taxon>
        <taxon>Crustacea</taxon>
        <taxon>Multicrustacea</taxon>
        <taxon>Malacostraca</taxon>
        <taxon>Eumalacostraca</taxon>
        <taxon>Eucarida</taxon>
        <taxon>Euphausiacea</taxon>
        <taxon>Euphausiidae</taxon>
        <taxon>Meganyctiphanes</taxon>
    </lineage>
</organism>
<evidence type="ECO:0000256" key="4">
    <source>
        <dbReference type="SAM" id="MobiDB-lite"/>
    </source>
</evidence>
<dbReference type="InterPro" id="IPR001841">
    <property type="entry name" value="Znf_RING"/>
</dbReference>
<evidence type="ECO:0000259" key="5">
    <source>
        <dbReference type="PROSITE" id="PS50089"/>
    </source>
</evidence>
<sequence>VGAAVGMAVGGYIWGAAGKKAAEEASRVATEVAVKNAAEVAAREAGRIAAEEASEKITKHVAVASGVALVAGAAFGAWYRSGSTDDSSSQSNTGDGGPGPDGEITGGCCAEDDTEFVCKGYDPRPKFQGEGSMSQSSELEGAVGTDADMVIVDSKDIEEEMRVDPPPPALIKCVVCFELLGDIHIIEPCLHANVCEKCLAKITSACDGAVPKCPSCRVLITSTKRIYQ</sequence>
<dbReference type="InterPro" id="IPR013083">
    <property type="entry name" value="Znf_RING/FYVE/PHD"/>
</dbReference>
<feature type="non-terminal residue" evidence="6">
    <location>
        <position position="1"/>
    </location>
</feature>
<feature type="domain" description="RING-type" evidence="5">
    <location>
        <begin position="173"/>
        <end position="217"/>
    </location>
</feature>
<evidence type="ECO:0000313" key="7">
    <source>
        <dbReference type="Proteomes" id="UP001497623"/>
    </source>
</evidence>
<keyword evidence="1 3" id="KW-0863">Zinc-finger</keyword>
<keyword evidence="7" id="KW-1185">Reference proteome</keyword>
<gene>
    <name evidence="6" type="ORF">MNOR_LOCUS29498</name>
</gene>